<sequence length="96" mass="11112">MDLNSIDNGMDSEDSDGSNILEAVYDERDPWGYYDEGNFRGVVVNELDIENELAVYNISLPSHTHDSFANNLKRIRDAKWITKKYGKQMEQFYGNK</sequence>
<gene>
    <name evidence="2" type="ORF">PHLCEN_2v9340</name>
</gene>
<reference evidence="2 3" key="1">
    <citation type="submission" date="2018-02" db="EMBL/GenBank/DDBJ databases">
        <title>Genome sequence of the basidiomycete white-rot fungus Phlebia centrifuga.</title>
        <authorList>
            <person name="Granchi Z."/>
            <person name="Peng M."/>
            <person name="de Vries R.P."/>
            <person name="Hilden K."/>
            <person name="Makela M.R."/>
            <person name="Grigoriev I."/>
            <person name="Riley R."/>
        </authorList>
    </citation>
    <scope>NUCLEOTIDE SEQUENCE [LARGE SCALE GENOMIC DNA]</scope>
    <source>
        <strain evidence="2 3">FBCC195</strain>
    </source>
</reference>
<evidence type="ECO:0000256" key="1">
    <source>
        <dbReference type="SAM" id="MobiDB-lite"/>
    </source>
</evidence>
<name>A0A2R6NR29_9APHY</name>
<comment type="caution">
    <text evidence="2">The sequence shown here is derived from an EMBL/GenBank/DDBJ whole genome shotgun (WGS) entry which is preliminary data.</text>
</comment>
<dbReference type="AlphaFoldDB" id="A0A2R6NR29"/>
<dbReference type="Proteomes" id="UP000186601">
    <property type="component" value="Unassembled WGS sequence"/>
</dbReference>
<evidence type="ECO:0000313" key="2">
    <source>
        <dbReference type="EMBL" id="PSR75061.1"/>
    </source>
</evidence>
<keyword evidence="3" id="KW-1185">Reference proteome</keyword>
<evidence type="ECO:0000313" key="3">
    <source>
        <dbReference type="Proteomes" id="UP000186601"/>
    </source>
</evidence>
<organism evidence="2 3">
    <name type="scientific">Hermanssonia centrifuga</name>
    <dbReference type="NCBI Taxonomy" id="98765"/>
    <lineage>
        <taxon>Eukaryota</taxon>
        <taxon>Fungi</taxon>
        <taxon>Dikarya</taxon>
        <taxon>Basidiomycota</taxon>
        <taxon>Agaricomycotina</taxon>
        <taxon>Agaricomycetes</taxon>
        <taxon>Polyporales</taxon>
        <taxon>Meruliaceae</taxon>
        <taxon>Hermanssonia</taxon>
    </lineage>
</organism>
<accession>A0A2R6NR29</accession>
<feature type="region of interest" description="Disordered" evidence="1">
    <location>
        <begin position="1"/>
        <end position="21"/>
    </location>
</feature>
<protein>
    <submittedName>
        <fullName evidence="2">Uncharacterized protein</fullName>
    </submittedName>
</protein>
<proteinExistence type="predicted"/>
<dbReference type="EMBL" id="MLYV02000937">
    <property type="protein sequence ID" value="PSR75061.1"/>
    <property type="molecule type" value="Genomic_DNA"/>
</dbReference>